<gene>
    <name evidence="2" type="ORF">SAMN07250955_101544</name>
</gene>
<feature type="chain" id="PRO_5013098071" description="Lipoprotein" evidence="1">
    <location>
        <begin position="21"/>
        <end position="125"/>
    </location>
</feature>
<dbReference type="EMBL" id="FYEH01000001">
    <property type="protein sequence ID" value="SNB56637.1"/>
    <property type="molecule type" value="Genomic_DNA"/>
</dbReference>
<dbReference type="AlphaFoldDB" id="A0A212QBN8"/>
<feature type="signal peptide" evidence="1">
    <location>
        <begin position="1"/>
        <end position="20"/>
    </location>
</feature>
<sequence length="125" mass="12568">MALANRMPGRAMLLAALCLAACSSEEPSNGNLSSGTIAGRRTANLTSPLPPGTSITDACAAYSSALDLATPYSRAGSLTSAQNAAISYAVQEAGPVCMQTPPNPRSKPVVDASLATLAHAGIPVR</sequence>
<evidence type="ECO:0000256" key="1">
    <source>
        <dbReference type="SAM" id="SignalP"/>
    </source>
</evidence>
<evidence type="ECO:0008006" key="4">
    <source>
        <dbReference type="Google" id="ProtNLM"/>
    </source>
</evidence>
<reference evidence="2 3" key="1">
    <citation type="submission" date="2017-06" db="EMBL/GenBank/DDBJ databases">
        <authorList>
            <person name="Kim H.J."/>
            <person name="Triplett B.A."/>
        </authorList>
    </citation>
    <scope>NUCLEOTIDE SEQUENCE [LARGE SCALE GENOMIC DNA]</scope>
    <source>
        <strain evidence="2 3">B29T1</strain>
    </source>
</reference>
<dbReference type="RefSeq" id="WP_088559821.1">
    <property type="nucleotide sequence ID" value="NZ_FYEH01000001.1"/>
</dbReference>
<name>A0A212QBN8_9PROT</name>
<protein>
    <recommendedName>
        <fullName evidence="4">Lipoprotein</fullName>
    </recommendedName>
</protein>
<evidence type="ECO:0000313" key="2">
    <source>
        <dbReference type="EMBL" id="SNB56637.1"/>
    </source>
</evidence>
<organism evidence="2 3">
    <name type="scientific">Arboricoccus pini</name>
    <dbReference type="NCBI Taxonomy" id="1963835"/>
    <lineage>
        <taxon>Bacteria</taxon>
        <taxon>Pseudomonadati</taxon>
        <taxon>Pseudomonadota</taxon>
        <taxon>Alphaproteobacteria</taxon>
        <taxon>Geminicoccales</taxon>
        <taxon>Geminicoccaceae</taxon>
        <taxon>Arboricoccus</taxon>
    </lineage>
</organism>
<dbReference type="Proteomes" id="UP000197065">
    <property type="component" value="Unassembled WGS sequence"/>
</dbReference>
<proteinExistence type="predicted"/>
<keyword evidence="1" id="KW-0732">Signal</keyword>
<evidence type="ECO:0000313" key="3">
    <source>
        <dbReference type="Proteomes" id="UP000197065"/>
    </source>
</evidence>
<accession>A0A212QBN8</accession>
<keyword evidence="3" id="KW-1185">Reference proteome</keyword>